<name>A4CN64_ROBBH</name>
<feature type="transmembrane region" description="Helical" evidence="6">
    <location>
        <begin position="137"/>
        <end position="155"/>
    </location>
</feature>
<sequence>MNELPSHSHWARFKRLTRPLFSGDLSYGLLMVGAVVTALVLANSPWAHEFHAFWEYTLEVRVAGANLELTFHELVNDGLMAIFFFVIGLEIKRELIAGELSNLRKAALPIICALGGLLFPALIFLGLNQGADTAAGWGIPIATDIVFALVLLTIIGNKKVPFALKIFLTALAVVDDLCAVLIIALFYTDQIVFGSLLWAFVSFFVLVIANRIGVRNPFFYGLVGVLGIWTGFFLSGVHATIAGVITAAAIPARAGMDEEQFAHNIENLIKTFRERRATDSDFIKKEKLELVRIIQKAVRKIVPPLQSVEKALQPFVNFVVLPLFALANTGLTLEAENLGRLLEPLSLGIILGLVAGKFAGISLLARLSVALGIARLPERVTWPQIYGAAAFAGIGFTMSIFIGNLAFENADYLQQAKLAILVAFVLAVLLGTLIFRVFVRAERPR</sequence>
<dbReference type="HOGENOM" id="CLU_015803_1_2_10"/>
<dbReference type="GO" id="GO:0006885">
    <property type="term" value="P:regulation of pH"/>
    <property type="evidence" value="ECO:0007669"/>
    <property type="project" value="UniProtKB-UniRule"/>
</dbReference>
<feature type="transmembrane region" description="Helical" evidence="6">
    <location>
        <begin position="21"/>
        <end position="42"/>
    </location>
</feature>
<dbReference type="PANTHER" id="PTHR30341">
    <property type="entry name" value="SODIUM ION/PROTON ANTIPORTER NHAA-RELATED"/>
    <property type="match status" value="1"/>
</dbReference>
<dbReference type="Pfam" id="PF06965">
    <property type="entry name" value="Na_H_antiport_1"/>
    <property type="match status" value="1"/>
</dbReference>
<dbReference type="InterPro" id="IPR023171">
    <property type="entry name" value="Na/H_antiporter_dom_sf"/>
</dbReference>
<dbReference type="PANTHER" id="PTHR30341:SF0">
    <property type="entry name" value="NA(+)_H(+) ANTIPORTER NHAA"/>
    <property type="match status" value="1"/>
</dbReference>
<dbReference type="RefSeq" id="WP_015754426.1">
    <property type="nucleotide sequence ID" value="NC_013222.1"/>
</dbReference>
<evidence type="ECO:0000313" key="7">
    <source>
        <dbReference type="EMBL" id="EAR15106.1"/>
    </source>
</evidence>
<keyword evidence="6" id="KW-0739">Sodium transport</keyword>
<accession>A4CN64</accession>
<dbReference type="Proteomes" id="UP000009049">
    <property type="component" value="Chromosome"/>
</dbReference>
<evidence type="ECO:0000256" key="5">
    <source>
        <dbReference type="ARBA" id="ARBA00023136"/>
    </source>
</evidence>
<comment type="subcellular location">
    <subcellularLocation>
        <location evidence="1 6">Cell inner membrane</location>
        <topology evidence="1 6">Multi-pass membrane protein</topology>
    </subcellularLocation>
</comment>
<keyword evidence="2 6" id="KW-1003">Cell membrane</keyword>
<dbReference type="EMBL" id="CP001712">
    <property type="protein sequence ID" value="EAR15106.1"/>
    <property type="molecule type" value="Genomic_DNA"/>
</dbReference>
<feature type="transmembrane region" description="Helical" evidence="6">
    <location>
        <begin position="191"/>
        <end position="209"/>
    </location>
</feature>
<gene>
    <name evidence="6" type="primary">nhaA</name>
    <name evidence="7" type="ordered locus">RB2501_12287</name>
</gene>
<keyword evidence="6" id="KW-0915">Sodium</keyword>
<protein>
    <recommendedName>
        <fullName evidence="6">Na(+)/H(+) antiporter NhaA</fullName>
    </recommendedName>
    <alternativeName>
        <fullName evidence="6">Sodium/proton antiporter NhaA</fullName>
    </alternativeName>
</protein>
<feature type="transmembrane region" description="Helical" evidence="6">
    <location>
        <begin position="418"/>
        <end position="439"/>
    </location>
</feature>
<dbReference type="GO" id="GO:0015385">
    <property type="term" value="F:sodium:proton antiporter activity"/>
    <property type="evidence" value="ECO:0007669"/>
    <property type="project" value="UniProtKB-UniRule"/>
</dbReference>
<feature type="transmembrane region" description="Helical" evidence="6">
    <location>
        <begin position="385"/>
        <end position="406"/>
    </location>
</feature>
<keyword evidence="5 6" id="KW-0472">Membrane</keyword>
<evidence type="ECO:0000313" key="8">
    <source>
        <dbReference type="Proteomes" id="UP000009049"/>
    </source>
</evidence>
<keyword evidence="6" id="KW-0813">Transport</keyword>
<keyword evidence="4 6" id="KW-1133">Transmembrane helix</keyword>
<dbReference type="AlphaFoldDB" id="A4CN64"/>
<evidence type="ECO:0000256" key="6">
    <source>
        <dbReference type="HAMAP-Rule" id="MF_01844"/>
    </source>
</evidence>
<dbReference type="KEGG" id="rbi:RB2501_12287"/>
<dbReference type="Gene3D" id="1.20.1530.10">
    <property type="entry name" value="Na+/H+ antiporter like domain"/>
    <property type="match status" value="1"/>
</dbReference>
<comment type="function">
    <text evidence="6">Na(+)/H(+) antiporter that extrudes sodium in exchange for external protons.</text>
</comment>
<evidence type="ECO:0000256" key="4">
    <source>
        <dbReference type="ARBA" id="ARBA00022989"/>
    </source>
</evidence>
<evidence type="ECO:0000256" key="1">
    <source>
        <dbReference type="ARBA" id="ARBA00004429"/>
    </source>
</evidence>
<evidence type="ECO:0000256" key="3">
    <source>
        <dbReference type="ARBA" id="ARBA00022692"/>
    </source>
</evidence>
<reference evidence="7 8" key="1">
    <citation type="journal article" date="2009" name="J. Bacteriol.">
        <title>Complete genome sequence of Robiginitalea biformata HTCC2501.</title>
        <authorList>
            <person name="Oh H.M."/>
            <person name="Giovannoni S.J."/>
            <person name="Lee K."/>
            <person name="Ferriera S."/>
            <person name="Johnson J."/>
            <person name="Cho J.C."/>
        </authorList>
    </citation>
    <scope>NUCLEOTIDE SEQUENCE [LARGE SCALE GENOMIC DNA]</scope>
    <source>
        <strain evidence="8">ATCC BAA-864 / HTCC2501 / KCTC 12146</strain>
    </source>
</reference>
<keyword evidence="6" id="KW-0406">Ion transport</keyword>
<comment type="similarity">
    <text evidence="6">Belongs to the NhaA Na(+)/H(+) (TC 2.A.33) antiporter family.</text>
</comment>
<dbReference type="eggNOG" id="COG3004">
    <property type="taxonomic scope" value="Bacteria"/>
</dbReference>
<keyword evidence="8" id="KW-1185">Reference proteome</keyword>
<dbReference type="STRING" id="313596.RB2501_12287"/>
<feature type="transmembrane region" description="Helical" evidence="6">
    <location>
        <begin position="315"/>
        <end position="333"/>
    </location>
</feature>
<comment type="catalytic activity">
    <reaction evidence="6">
        <text>Na(+)(in) + 2 H(+)(out) = Na(+)(out) + 2 H(+)(in)</text>
        <dbReference type="Rhea" id="RHEA:29251"/>
        <dbReference type="ChEBI" id="CHEBI:15378"/>
        <dbReference type="ChEBI" id="CHEBI:29101"/>
    </reaction>
</comment>
<organism evidence="7 8">
    <name type="scientific">Robiginitalea biformata (strain ATCC BAA-864 / DSM 15991 / KCTC 12146 / HTCC2501)</name>
    <dbReference type="NCBI Taxonomy" id="313596"/>
    <lineage>
        <taxon>Bacteria</taxon>
        <taxon>Pseudomonadati</taxon>
        <taxon>Bacteroidota</taxon>
        <taxon>Flavobacteriia</taxon>
        <taxon>Flavobacteriales</taxon>
        <taxon>Flavobacteriaceae</taxon>
        <taxon>Robiginitalea</taxon>
    </lineage>
</organism>
<proteinExistence type="inferred from homology"/>
<evidence type="ECO:0000256" key="2">
    <source>
        <dbReference type="ARBA" id="ARBA00022475"/>
    </source>
</evidence>
<dbReference type="NCBIfam" id="TIGR00773">
    <property type="entry name" value="NhaA"/>
    <property type="match status" value="1"/>
</dbReference>
<feature type="transmembrane region" description="Helical" evidence="6">
    <location>
        <begin position="103"/>
        <end position="125"/>
    </location>
</feature>
<keyword evidence="6" id="KW-0997">Cell inner membrane</keyword>
<keyword evidence="6" id="KW-0050">Antiport</keyword>
<dbReference type="OrthoDB" id="9808135at2"/>
<dbReference type="HAMAP" id="MF_01844">
    <property type="entry name" value="NhaA"/>
    <property type="match status" value="1"/>
</dbReference>
<keyword evidence="3 6" id="KW-0812">Transmembrane</keyword>
<feature type="transmembrane region" description="Helical" evidence="6">
    <location>
        <begin position="162"/>
        <end position="185"/>
    </location>
</feature>
<dbReference type="InterPro" id="IPR004670">
    <property type="entry name" value="NhaA"/>
</dbReference>
<feature type="transmembrane region" description="Helical" evidence="6">
    <location>
        <begin position="345"/>
        <end position="365"/>
    </location>
</feature>
<feature type="transmembrane region" description="Helical" evidence="6">
    <location>
        <begin position="218"/>
        <end position="250"/>
    </location>
</feature>
<dbReference type="GO" id="GO:0005886">
    <property type="term" value="C:plasma membrane"/>
    <property type="evidence" value="ECO:0007669"/>
    <property type="project" value="UniProtKB-SubCell"/>
</dbReference>